<proteinExistence type="predicted"/>
<comment type="caution">
    <text evidence="2">The sequence shown here is derived from an EMBL/GenBank/DDBJ whole genome shotgun (WGS) entry which is preliminary data.</text>
</comment>
<name>A0A8J6XH37_9CYAN</name>
<evidence type="ECO:0000256" key="1">
    <source>
        <dbReference type="SAM" id="MobiDB-lite"/>
    </source>
</evidence>
<reference evidence="2" key="1">
    <citation type="submission" date="2020-09" db="EMBL/GenBank/DDBJ databases">
        <title>Iningainema tapete sp. nov. (Scytonemataceae, Cyanobacteria) from greenhouses in central Florida (USA) produces two types of nodularin with biosynthetic potential for microcystin-LR and anabaenopeptins.</title>
        <authorList>
            <person name="Berthold D.E."/>
            <person name="Lefler F.W."/>
            <person name="Huang I.-S."/>
            <person name="Abdulla H."/>
            <person name="Zimba P.V."/>
            <person name="Laughinghouse H.D. IV."/>
        </authorList>
    </citation>
    <scope>NUCLEOTIDE SEQUENCE</scope>
    <source>
        <strain evidence="2">BLCCT55</strain>
    </source>
</reference>
<organism evidence="2 3">
    <name type="scientific">Iningainema tapete BLCC-T55</name>
    <dbReference type="NCBI Taxonomy" id="2748662"/>
    <lineage>
        <taxon>Bacteria</taxon>
        <taxon>Bacillati</taxon>
        <taxon>Cyanobacteriota</taxon>
        <taxon>Cyanophyceae</taxon>
        <taxon>Nostocales</taxon>
        <taxon>Scytonemataceae</taxon>
        <taxon>Iningainema tapete</taxon>
    </lineage>
</organism>
<evidence type="ECO:0000313" key="2">
    <source>
        <dbReference type="EMBL" id="MBD2772016.1"/>
    </source>
</evidence>
<evidence type="ECO:0000313" key="3">
    <source>
        <dbReference type="Proteomes" id="UP000629098"/>
    </source>
</evidence>
<protein>
    <submittedName>
        <fullName evidence="2">Uncharacterized protein</fullName>
    </submittedName>
</protein>
<sequence>MENHACRAPGHQPPPRPTYPTVKKHASKKAKPEESLQYCRLHCCLVSAKNLMIQLDSVSNLKLSRFVLPMSVNCRSKPD</sequence>
<keyword evidence="3" id="KW-1185">Reference proteome</keyword>
<feature type="region of interest" description="Disordered" evidence="1">
    <location>
        <begin position="1"/>
        <end position="34"/>
    </location>
</feature>
<gene>
    <name evidence="2" type="ORF">ICL16_07920</name>
</gene>
<dbReference type="EMBL" id="JACXAE010000034">
    <property type="protein sequence ID" value="MBD2772016.1"/>
    <property type="molecule type" value="Genomic_DNA"/>
</dbReference>
<accession>A0A8J6XH37</accession>
<dbReference type="AlphaFoldDB" id="A0A8J6XH37"/>
<dbReference type="Proteomes" id="UP000629098">
    <property type="component" value="Unassembled WGS sequence"/>
</dbReference>